<organism evidence="6 7">
    <name type="scientific">Syntrophomonas zehnderi OL-4</name>
    <dbReference type="NCBI Taxonomy" id="690567"/>
    <lineage>
        <taxon>Bacteria</taxon>
        <taxon>Bacillati</taxon>
        <taxon>Bacillota</taxon>
        <taxon>Clostridia</taxon>
        <taxon>Eubacteriales</taxon>
        <taxon>Syntrophomonadaceae</taxon>
        <taxon>Syntrophomonas</taxon>
    </lineage>
</organism>
<dbReference type="OrthoDB" id="9812484at2"/>
<dbReference type="Proteomes" id="UP000045545">
    <property type="component" value="Unassembled WGS sequence"/>
</dbReference>
<sequence>MPKRTFIRLDEDKKERVMRAAIGEFQARGYEDAKIEDIAQNAGVAKGSIYQYFEDKKDLFLYSVTWTIEYFMKMIDRQTPLKDMDIYEYFLSGSRERFEMIRKEPLLVSFAIDFTQGKYGGLAEEISRELKQVGEQYELKLIANGKKRRTIRDDMDDKLLLLFFQGVTEKFTMRVMEMAKNFKYEPTEEQLLEMKGLIESMVLLLKQGMGRN</sequence>
<dbReference type="GO" id="GO:0000976">
    <property type="term" value="F:transcription cis-regulatory region binding"/>
    <property type="evidence" value="ECO:0007669"/>
    <property type="project" value="TreeGrafter"/>
</dbReference>
<keyword evidence="7" id="KW-1185">Reference proteome</keyword>
<proteinExistence type="predicted"/>
<dbReference type="InterPro" id="IPR050109">
    <property type="entry name" value="HTH-type_TetR-like_transc_reg"/>
</dbReference>
<dbReference type="PANTHER" id="PTHR30055:SF234">
    <property type="entry name" value="HTH-TYPE TRANSCRIPTIONAL REGULATOR BETI"/>
    <property type="match status" value="1"/>
</dbReference>
<reference evidence="6 7" key="1">
    <citation type="submission" date="2015-03" db="EMBL/GenBank/DDBJ databases">
        <authorList>
            <person name="Murphy D."/>
        </authorList>
    </citation>
    <scope>NUCLEOTIDE SEQUENCE [LARGE SCALE GENOMIC DNA]</scope>
    <source>
        <strain evidence="6 7">OL-4</strain>
    </source>
</reference>
<evidence type="ECO:0000256" key="3">
    <source>
        <dbReference type="ARBA" id="ARBA00023163"/>
    </source>
</evidence>
<dbReference type="PRINTS" id="PR00455">
    <property type="entry name" value="HTHTETR"/>
</dbReference>
<dbReference type="InterPro" id="IPR001647">
    <property type="entry name" value="HTH_TetR"/>
</dbReference>
<feature type="domain" description="HTH tetR-type" evidence="5">
    <location>
        <begin position="11"/>
        <end position="71"/>
    </location>
</feature>
<name>A0A0E4GD16_9FIRM</name>
<evidence type="ECO:0000259" key="5">
    <source>
        <dbReference type="PROSITE" id="PS50977"/>
    </source>
</evidence>
<evidence type="ECO:0000313" key="6">
    <source>
        <dbReference type="EMBL" id="CFX96347.1"/>
    </source>
</evidence>
<protein>
    <submittedName>
        <fullName evidence="6">Tetracycline transcriptional regulator, TetR-like, C-terminal</fullName>
    </submittedName>
</protein>
<dbReference type="EMBL" id="CGIH01000039">
    <property type="protein sequence ID" value="CFX96347.1"/>
    <property type="molecule type" value="Genomic_DNA"/>
</dbReference>
<dbReference type="SUPFAM" id="SSF46689">
    <property type="entry name" value="Homeodomain-like"/>
    <property type="match status" value="1"/>
</dbReference>
<dbReference type="PANTHER" id="PTHR30055">
    <property type="entry name" value="HTH-TYPE TRANSCRIPTIONAL REGULATOR RUTR"/>
    <property type="match status" value="1"/>
</dbReference>
<keyword evidence="1" id="KW-0805">Transcription regulation</keyword>
<gene>
    <name evidence="6" type="ORF">2307</name>
</gene>
<keyword evidence="2 4" id="KW-0238">DNA-binding</keyword>
<evidence type="ECO:0000256" key="4">
    <source>
        <dbReference type="PROSITE-ProRule" id="PRU00335"/>
    </source>
</evidence>
<evidence type="ECO:0000313" key="7">
    <source>
        <dbReference type="Proteomes" id="UP000045545"/>
    </source>
</evidence>
<evidence type="ECO:0000256" key="1">
    <source>
        <dbReference type="ARBA" id="ARBA00023015"/>
    </source>
</evidence>
<evidence type="ECO:0000256" key="2">
    <source>
        <dbReference type="ARBA" id="ARBA00023125"/>
    </source>
</evidence>
<feature type="DNA-binding region" description="H-T-H motif" evidence="4">
    <location>
        <begin position="34"/>
        <end position="53"/>
    </location>
</feature>
<dbReference type="AlphaFoldDB" id="A0A0E4GD16"/>
<dbReference type="Gene3D" id="1.10.357.10">
    <property type="entry name" value="Tetracycline Repressor, domain 2"/>
    <property type="match status" value="1"/>
</dbReference>
<dbReference type="RefSeq" id="WP_046499107.1">
    <property type="nucleotide sequence ID" value="NZ_CGIH01000039.1"/>
</dbReference>
<accession>A0A0E4GD16</accession>
<dbReference type="STRING" id="690567.2307"/>
<dbReference type="InterPro" id="IPR009057">
    <property type="entry name" value="Homeodomain-like_sf"/>
</dbReference>
<dbReference type="GO" id="GO:0003700">
    <property type="term" value="F:DNA-binding transcription factor activity"/>
    <property type="evidence" value="ECO:0007669"/>
    <property type="project" value="TreeGrafter"/>
</dbReference>
<dbReference type="Pfam" id="PF00440">
    <property type="entry name" value="TetR_N"/>
    <property type="match status" value="1"/>
</dbReference>
<dbReference type="PROSITE" id="PS50977">
    <property type="entry name" value="HTH_TETR_2"/>
    <property type="match status" value="1"/>
</dbReference>
<keyword evidence="3" id="KW-0804">Transcription</keyword>